<dbReference type="EMBL" id="JBGMDY010000008">
    <property type="protein sequence ID" value="KAL2325920.1"/>
    <property type="molecule type" value="Genomic_DNA"/>
</dbReference>
<reference evidence="1 2" key="1">
    <citation type="submission" date="2024-08" db="EMBL/GenBank/DDBJ databases">
        <title>Insights into the chromosomal genome structure of Flemingia macrophylla.</title>
        <authorList>
            <person name="Ding Y."/>
            <person name="Zhao Y."/>
            <person name="Bi W."/>
            <person name="Wu M."/>
            <person name="Zhao G."/>
            <person name="Gong Y."/>
            <person name="Li W."/>
            <person name="Zhang P."/>
        </authorList>
    </citation>
    <scope>NUCLEOTIDE SEQUENCE [LARGE SCALE GENOMIC DNA]</scope>
    <source>
        <strain evidence="1">DYQJB</strain>
        <tissue evidence="1">Leaf</tissue>
    </source>
</reference>
<accession>A0ABD1LQW7</accession>
<evidence type="ECO:0008006" key="3">
    <source>
        <dbReference type="Google" id="ProtNLM"/>
    </source>
</evidence>
<gene>
    <name evidence="1" type="ORF">Fmac_024978</name>
</gene>
<evidence type="ECO:0000313" key="2">
    <source>
        <dbReference type="Proteomes" id="UP001603857"/>
    </source>
</evidence>
<sequence>MGLCLGQKSRVGASDDAYILLASGTLSLFEEPSNVTITPMGSTITIVFLPVLGASGFTEGEEYKEQLRVRNLAMVLSCIQARQVGYNDPHSIMVPPKCPFFVDFKYLPSVLLVFLVSHNNLAHSSSPLGTTTRYTNSTLRSSLTANEMFGRRNSDFEWLECIYIRAQRAINDAYVEVKSVENGIGVVRLISSFSEYWFMTVDVVGEVIKSVRPRRPPPGTPRIEMPLHEVEDLSQVDLYSTPIQDAVSQITLRLPSLRLSPVPLDHTAKEHQLINHLQLCLSMPH</sequence>
<name>A0ABD1LQW7_9FABA</name>
<dbReference type="Proteomes" id="UP001603857">
    <property type="component" value="Unassembled WGS sequence"/>
</dbReference>
<evidence type="ECO:0000313" key="1">
    <source>
        <dbReference type="EMBL" id="KAL2325920.1"/>
    </source>
</evidence>
<comment type="caution">
    <text evidence="1">The sequence shown here is derived from an EMBL/GenBank/DDBJ whole genome shotgun (WGS) entry which is preliminary data.</text>
</comment>
<protein>
    <recommendedName>
        <fullName evidence="3">Cyclic nucleotide-binding domain-containing protein</fullName>
    </recommendedName>
</protein>
<dbReference type="AlphaFoldDB" id="A0ABD1LQW7"/>
<organism evidence="1 2">
    <name type="scientific">Flemingia macrophylla</name>
    <dbReference type="NCBI Taxonomy" id="520843"/>
    <lineage>
        <taxon>Eukaryota</taxon>
        <taxon>Viridiplantae</taxon>
        <taxon>Streptophyta</taxon>
        <taxon>Embryophyta</taxon>
        <taxon>Tracheophyta</taxon>
        <taxon>Spermatophyta</taxon>
        <taxon>Magnoliopsida</taxon>
        <taxon>eudicotyledons</taxon>
        <taxon>Gunneridae</taxon>
        <taxon>Pentapetalae</taxon>
        <taxon>rosids</taxon>
        <taxon>fabids</taxon>
        <taxon>Fabales</taxon>
        <taxon>Fabaceae</taxon>
        <taxon>Papilionoideae</taxon>
        <taxon>50 kb inversion clade</taxon>
        <taxon>NPAAA clade</taxon>
        <taxon>indigoferoid/millettioid clade</taxon>
        <taxon>Phaseoleae</taxon>
        <taxon>Flemingia</taxon>
    </lineage>
</organism>
<proteinExistence type="predicted"/>
<keyword evidence="2" id="KW-1185">Reference proteome</keyword>